<sequence>MQEIICRIGNPEQLDGEESAEEPSAAFAPNEGSSEDEPSQTTTNNDCSTSWYKKYSTQFCSFFHGRHLFRDADNVMVGGVMSGLCKYFGGSDPLPWRILMVLACLLSYASLALVYLVAWALIPQARTADQRLQMQGKPVNPQTLNEELMKQTAARPAPVASSSVRSNARGCLSALLVFALFCTKLFLSLVVGGFFLFLTIVFIGLLFFSFGGTHLFGDEYAETPLMELFAANPDILSMATIAAGAGILCLALLLYSLIRMMIVRPATAETLPPSRLSVVRCWSFWLTLILSGALAITLLVVVFLRINAIKEHEFHARNHAGGYFLYFQERRQLADSGWEVKKYDNTNANGKLFNANPNLFAYDGVSEYMTFQQADLSKPMRVVIERREPFEPGYYHFEAIGYAKSQGGYLYVRTPQDTLVQGIPVDDVNNCGNMARMGLDQLRQTSYFAEVADSINYTEWLYERIKPFSYIRSASFYHPGGDLSMGVTNVPEYIGLPVTQGATRKFGLLRMNVVRDSLKYSLPLSLTPTR</sequence>
<dbReference type="InterPro" id="IPR052027">
    <property type="entry name" value="PspC"/>
</dbReference>
<dbReference type="PANTHER" id="PTHR33885">
    <property type="entry name" value="PHAGE SHOCK PROTEIN C"/>
    <property type="match status" value="1"/>
</dbReference>
<reference evidence="9" key="1">
    <citation type="journal article" date="2012" name="PLoS ONE">
        <title>Gene sets for utilization of primary and secondary nutrition supplies in the distal gut of endangered iberian lynx.</title>
        <authorList>
            <person name="Alcaide M."/>
            <person name="Messina E."/>
            <person name="Richter M."/>
            <person name="Bargiela R."/>
            <person name="Peplies J."/>
            <person name="Huws S.A."/>
            <person name="Newbold C.J."/>
            <person name="Golyshin P.N."/>
            <person name="Simon M.A."/>
            <person name="Lopez G."/>
            <person name="Yakimov M.M."/>
            <person name="Ferrer M."/>
        </authorList>
    </citation>
    <scope>NUCLEOTIDE SEQUENCE</scope>
</reference>
<keyword evidence="4 7" id="KW-1133">Transmembrane helix</keyword>
<evidence type="ECO:0000256" key="7">
    <source>
        <dbReference type="SAM" id="Phobius"/>
    </source>
</evidence>
<evidence type="ECO:0000256" key="3">
    <source>
        <dbReference type="ARBA" id="ARBA00022692"/>
    </source>
</evidence>
<feature type="transmembrane region" description="Helical" evidence="7">
    <location>
        <begin position="175"/>
        <end position="208"/>
    </location>
</feature>
<evidence type="ECO:0000256" key="1">
    <source>
        <dbReference type="ARBA" id="ARBA00004162"/>
    </source>
</evidence>
<dbReference type="GO" id="GO:0005886">
    <property type="term" value="C:plasma membrane"/>
    <property type="evidence" value="ECO:0007669"/>
    <property type="project" value="UniProtKB-SubCell"/>
</dbReference>
<gene>
    <name evidence="9" type="ORF">EVA_04201</name>
</gene>
<evidence type="ECO:0000256" key="4">
    <source>
        <dbReference type="ARBA" id="ARBA00022989"/>
    </source>
</evidence>
<dbReference type="PANTHER" id="PTHR33885:SF3">
    <property type="entry name" value="PHAGE SHOCK PROTEIN C"/>
    <property type="match status" value="1"/>
</dbReference>
<feature type="transmembrane region" description="Helical" evidence="7">
    <location>
        <begin position="279"/>
        <end position="304"/>
    </location>
</feature>
<dbReference type="Pfam" id="PF04024">
    <property type="entry name" value="PspC"/>
    <property type="match status" value="1"/>
</dbReference>
<feature type="transmembrane region" description="Helical" evidence="7">
    <location>
        <begin position="235"/>
        <end position="258"/>
    </location>
</feature>
<protein>
    <submittedName>
        <fullName evidence="9">Membrane protein containing PspC domain protein</fullName>
    </submittedName>
</protein>
<name>J9GX94_9ZZZZ</name>
<evidence type="ECO:0000256" key="6">
    <source>
        <dbReference type="SAM" id="MobiDB-lite"/>
    </source>
</evidence>
<comment type="caution">
    <text evidence="9">The sequence shown here is derived from an EMBL/GenBank/DDBJ whole genome shotgun (WGS) entry which is preliminary data.</text>
</comment>
<evidence type="ECO:0000256" key="2">
    <source>
        <dbReference type="ARBA" id="ARBA00022475"/>
    </source>
</evidence>
<dbReference type="AlphaFoldDB" id="J9GX94"/>
<feature type="region of interest" description="Disordered" evidence="6">
    <location>
        <begin position="1"/>
        <end position="45"/>
    </location>
</feature>
<proteinExistence type="predicted"/>
<feature type="transmembrane region" description="Helical" evidence="7">
    <location>
        <begin position="98"/>
        <end position="122"/>
    </location>
</feature>
<dbReference type="InterPro" id="IPR007168">
    <property type="entry name" value="Phageshock_PspC_N"/>
</dbReference>
<keyword evidence="5 7" id="KW-0472">Membrane</keyword>
<comment type="subcellular location">
    <subcellularLocation>
        <location evidence="1">Cell membrane</location>
        <topology evidence="1">Single-pass membrane protein</topology>
    </subcellularLocation>
</comment>
<evidence type="ECO:0000313" key="9">
    <source>
        <dbReference type="EMBL" id="EJX07688.1"/>
    </source>
</evidence>
<feature type="domain" description="Phage shock protein PspC N-terminal" evidence="8">
    <location>
        <begin position="67"/>
        <end position="125"/>
    </location>
</feature>
<dbReference type="EMBL" id="AMCI01000816">
    <property type="protein sequence ID" value="EJX07688.1"/>
    <property type="molecule type" value="Genomic_DNA"/>
</dbReference>
<organism evidence="9">
    <name type="scientific">gut metagenome</name>
    <dbReference type="NCBI Taxonomy" id="749906"/>
    <lineage>
        <taxon>unclassified sequences</taxon>
        <taxon>metagenomes</taxon>
        <taxon>organismal metagenomes</taxon>
    </lineage>
</organism>
<keyword evidence="3 7" id="KW-0812">Transmembrane</keyword>
<evidence type="ECO:0000259" key="8">
    <source>
        <dbReference type="Pfam" id="PF04024"/>
    </source>
</evidence>
<keyword evidence="2" id="KW-1003">Cell membrane</keyword>
<evidence type="ECO:0000256" key="5">
    <source>
        <dbReference type="ARBA" id="ARBA00023136"/>
    </source>
</evidence>
<accession>J9GX94</accession>